<protein>
    <recommendedName>
        <fullName evidence="4">Transmembrane protein</fullName>
    </recommendedName>
</protein>
<feature type="transmembrane region" description="Helical" evidence="1">
    <location>
        <begin position="21"/>
        <end position="43"/>
    </location>
</feature>
<keyword evidence="3" id="KW-1185">Reference proteome</keyword>
<reference evidence="2 3" key="1">
    <citation type="submission" date="2023-08" db="EMBL/GenBank/DDBJ databases">
        <title>Rhodoferax potami sp. nov. and Rhodoferax mekongensis sp. nov., isolated from the Mekong River in Thailand.</title>
        <authorList>
            <person name="Kitikhun S."/>
            <person name="Charoenyingcharoen P."/>
            <person name="Siriarchawattana P."/>
            <person name="Likhitrattanapisal S."/>
            <person name="Nilsakha T."/>
            <person name="Chanpet A."/>
            <person name="Rattanawaree P."/>
            <person name="Ingsriswang S."/>
        </authorList>
    </citation>
    <scope>NUCLEOTIDE SEQUENCE [LARGE SCALE GENOMIC DNA]</scope>
    <source>
        <strain evidence="2 3">TBRC 17660</strain>
    </source>
</reference>
<evidence type="ECO:0000313" key="2">
    <source>
        <dbReference type="EMBL" id="MDT7518733.1"/>
    </source>
</evidence>
<evidence type="ECO:0008006" key="4">
    <source>
        <dbReference type="Google" id="ProtNLM"/>
    </source>
</evidence>
<accession>A0ABU3KMN3</accession>
<dbReference type="RefSeq" id="WP_313874452.1">
    <property type="nucleotide sequence ID" value="NZ_JAVBIK010000001.1"/>
</dbReference>
<evidence type="ECO:0000256" key="1">
    <source>
        <dbReference type="SAM" id="Phobius"/>
    </source>
</evidence>
<comment type="caution">
    <text evidence="2">The sequence shown here is derived from an EMBL/GenBank/DDBJ whole genome shotgun (WGS) entry which is preliminary data.</text>
</comment>
<gene>
    <name evidence="2" type="ORF">RAE19_08445</name>
</gene>
<proteinExistence type="predicted"/>
<name>A0ABU3KMN3_9BURK</name>
<feature type="transmembrane region" description="Helical" evidence="1">
    <location>
        <begin position="63"/>
        <end position="89"/>
    </location>
</feature>
<keyword evidence="1" id="KW-1133">Transmembrane helix</keyword>
<keyword evidence="1" id="KW-0812">Transmembrane</keyword>
<organism evidence="2 3">
    <name type="scientific">Rhodoferax potami</name>
    <dbReference type="NCBI Taxonomy" id="3068338"/>
    <lineage>
        <taxon>Bacteria</taxon>
        <taxon>Pseudomonadati</taxon>
        <taxon>Pseudomonadota</taxon>
        <taxon>Betaproteobacteria</taxon>
        <taxon>Burkholderiales</taxon>
        <taxon>Comamonadaceae</taxon>
        <taxon>Rhodoferax</taxon>
    </lineage>
</organism>
<dbReference type="EMBL" id="JAVBIK010000001">
    <property type="protein sequence ID" value="MDT7518733.1"/>
    <property type="molecule type" value="Genomic_DNA"/>
</dbReference>
<sequence length="111" mass="12061">MRWLTKLPHSIRSASGLEWALWRKLPLIALVGTVLPLLGLALYHAFAEAATPAEARALQLAEYIVFGVIVFHWTLVITAAIGCVVVMVMKGPGYVADGLEVSHSDQPRADL</sequence>
<evidence type="ECO:0000313" key="3">
    <source>
        <dbReference type="Proteomes" id="UP001321700"/>
    </source>
</evidence>
<keyword evidence="1" id="KW-0472">Membrane</keyword>
<dbReference type="Proteomes" id="UP001321700">
    <property type="component" value="Unassembled WGS sequence"/>
</dbReference>